<name>A0A6M8EG43_9BACT</name>
<protein>
    <submittedName>
        <fullName evidence="1">Uncharacterized protein</fullName>
    </submittedName>
</protein>
<proteinExistence type="predicted"/>
<dbReference type="RefSeq" id="WP_172126002.1">
    <property type="nucleotide sequence ID" value="NZ_CP042652.1"/>
</dbReference>
<gene>
    <name evidence="1" type="ORF">AACT_1247</name>
</gene>
<dbReference type="Proteomes" id="UP000503483">
    <property type="component" value="Chromosome"/>
</dbReference>
<dbReference type="EMBL" id="CP042652">
    <property type="protein sequence ID" value="QKE28426.1"/>
    <property type="molecule type" value="Genomic_DNA"/>
</dbReference>
<dbReference type="AlphaFoldDB" id="A0A6M8EG43"/>
<evidence type="ECO:0000313" key="1">
    <source>
        <dbReference type="EMBL" id="QKE28426.1"/>
    </source>
</evidence>
<reference evidence="1 2" key="1">
    <citation type="submission" date="2019-08" db="EMBL/GenBank/DDBJ databases">
        <title>Complete genome sequence of Arcobacter acticola.</title>
        <authorList>
            <person name="Miller W."/>
        </authorList>
    </citation>
    <scope>NUCLEOTIDE SEQUENCE [LARGE SCALE GENOMIC DNA]</scope>
    <source>
        <strain evidence="1 2">KCTC 52212</strain>
    </source>
</reference>
<evidence type="ECO:0000313" key="2">
    <source>
        <dbReference type="Proteomes" id="UP000503483"/>
    </source>
</evidence>
<sequence length="125" mass="14323">MSFNNTKVKRLAKNLALSEEQTVSLLLKQAKYLKVSGNLLLKSYVILNELKTESNEKQAQELKEKSRYKTKNLIISKYMDVIIKLYQEGTGAINISKYLKLNHKVTISKSAIDNFLKTNEVKRNG</sequence>
<keyword evidence="2" id="KW-1185">Reference proteome</keyword>
<accession>A0A6M8EG43</accession>
<dbReference type="KEGG" id="paco:AACT_1247"/>
<organism evidence="1 2">
    <name type="scientific">Arcobacter acticola</name>
    <dbReference type="NCBI Taxonomy" id="1849015"/>
    <lineage>
        <taxon>Bacteria</taxon>
        <taxon>Pseudomonadati</taxon>
        <taxon>Campylobacterota</taxon>
        <taxon>Epsilonproteobacteria</taxon>
        <taxon>Campylobacterales</taxon>
        <taxon>Arcobacteraceae</taxon>
        <taxon>Arcobacter</taxon>
    </lineage>
</organism>